<reference evidence="3" key="1">
    <citation type="submission" date="2016-06" db="EMBL/GenBank/DDBJ databases">
        <authorList>
            <person name="Varghese N."/>
            <person name="Submissions Spin"/>
        </authorList>
    </citation>
    <scope>NUCLEOTIDE SEQUENCE [LARGE SCALE GENOMIC DNA]</scope>
    <source>
        <strain evidence="3">DSM 44815</strain>
    </source>
</reference>
<keyword evidence="1" id="KW-0812">Transmembrane</keyword>
<dbReference type="STRING" id="261654.GA0070611_4868"/>
<sequence>MLEFIRRWRGRVFLWVGLPVIAVLGLAFVGPDVLPAWQAERGAGTAGTFTAVDHHCGRRSCTWSGDFAPAGGGAVRRDVLLYDAPSGLAVGGTAPARDTGASRGVFCTDGGETFLLITGMALAAALAGVGWVLLVLRTIRRRRGRALGDRWVRTPAPG</sequence>
<dbReference type="Proteomes" id="UP000199385">
    <property type="component" value="Chromosome I"/>
</dbReference>
<keyword evidence="1" id="KW-0472">Membrane</keyword>
<dbReference type="PATRIC" id="fig|261654.4.peg.4936"/>
<dbReference type="OrthoDB" id="3537613at2"/>
<evidence type="ECO:0000313" key="3">
    <source>
        <dbReference type="Proteomes" id="UP000199385"/>
    </source>
</evidence>
<feature type="transmembrane region" description="Helical" evidence="1">
    <location>
        <begin position="12"/>
        <end position="30"/>
    </location>
</feature>
<evidence type="ECO:0000313" key="2">
    <source>
        <dbReference type="EMBL" id="SBT50718.1"/>
    </source>
</evidence>
<protein>
    <submittedName>
        <fullName evidence="2">Uncharacterized protein</fullName>
    </submittedName>
</protein>
<keyword evidence="1" id="KW-1133">Transmembrane helix</keyword>
<dbReference type="AlphaFoldDB" id="A0A1A9A3E8"/>
<name>A0A1A9A3E8_9ACTN</name>
<dbReference type="RefSeq" id="WP_091668552.1">
    <property type="nucleotide sequence ID" value="NZ_LT594323.1"/>
</dbReference>
<gene>
    <name evidence="2" type="ORF">GA0070611_4868</name>
</gene>
<organism evidence="2 3">
    <name type="scientific">Micromonospora auratinigra</name>
    <dbReference type="NCBI Taxonomy" id="261654"/>
    <lineage>
        <taxon>Bacteria</taxon>
        <taxon>Bacillati</taxon>
        <taxon>Actinomycetota</taxon>
        <taxon>Actinomycetes</taxon>
        <taxon>Micromonosporales</taxon>
        <taxon>Micromonosporaceae</taxon>
        <taxon>Micromonospora</taxon>
    </lineage>
</organism>
<proteinExistence type="predicted"/>
<keyword evidence="3" id="KW-1185">Reference proteome</keyword>
<evidence type="ECO:0000256" key="1">
    <source>
        <dbReference type="SAM" id="Phobius"/>
    </source>
</evidence>
<feature type="transmembrane region" description="Helical" evidence="1">
    <location>
        <begin position="114"/>
        <end position="136"/>
    </location>
</feature>
<dbReference type="EMBL" id="LT594323">
    <property type="protein sequence ID" value="SBT50718.1"/>
    <property type="molecule type" value="Genomic_DNA"/>
</dbReference>
<accession>A0A1A9A3E8</accession>